<keyword evidence="1" id="KW-0732">Signal</keyword>
<dbReference type="AlphaFoldDB" id="A0A2A4CQU4"/>
<dbReference type="PANTHER" id="PTHR11851:SF224">
    <property type="entry name" value="PROCESSING PROTEASE"/>
    <property type="match status" value="1"/>
</dbReference>
<evidence type="ECO:0000313" key="4">
    <source>
        <dbReference type="Proteomes" id="UP000243507"/>
    </source>
</evidence>
<dbReference type="Gene3D" id="3.30.830.10">
    <property type="entry name" value="Metalloenzyme, LuxS/M16 peptidase-like"/>
    <property type="match status" value="2"/>
</dbReference>
<dbReference type="SUPFAM" id="SSF63411">
    <property type="entry name" value="LuxS/MPP-like metallohydrolase"/>
    <property type="match status" value="2"/>
</dbReference>
<evidence type="ECO:0000259" key="2">
    <source>
        <dbReference type="Pfam" id="PF05193"/>
    </source>
</evidence>
<dbReference type="InterPro" id="IPR007863">
    <property type="entry name" value="Peptidase_M16_C"/>
</dbReference>
<feature type="signal peptide" evidence="1">
    <location>
        <begin position="1"/>
        <end position="19"/>
    </location>
</feature>
<dbReference type="GO" id="GO:0046872">
    <property type="term" value="F:metal ion binding"/>
    <property type="evidence" value="ECO:0007669"/>
    <property type="project" value="InterPro"/>
</dbReference>
<gene>
    <name evidence="3" type="ORF">CLN94_09180</name>
</gene>
<dbReference type="EMBL" id="NTJD01000006">
    <property type="protein sequence ID" value="PCD76464.1"/>
    <property type="molecule type" value="Genomic_DNA"/>
</dbReference>
<name>A0A2A4CQU4_9RHOB</name>
<organism evidence="3 4">
    <name type="scientific">Pseudothioclava arenosa</name>
    <dbReference type="NCBI Taxonomy" id="1795308"/>
    <lineage>
        <taxon>Bacteria</taxon>
        <taxon>Pseudomonadati</taxon>
        <taxon>Pseudomonadota</taxon>
        <taxon>Alphaproteobacteria</taxon>
        <taxon>Rhodobacterales</taxon>
        <taxon>Paracoccaceae</taxon>
        <taxon>Pseudothioclava</taxon>
    </lineage>
</organism>
<dbReference type="InterPro" id="IPR050361">
    <property type="entry name" value="MPP/UQCRC_Complex"/>
</dbReference>
<accession>A0A2A4CQU4</accession>
<reference evidence="3 4" key="1">
    <citation type="submission" date="2017-09" db="EMBL/GenBank/DDBJ databases">
        <title>A multilocus sequence analysis scheme for characterization of bacteria in the genus Thioclava.</title>
        <authorList>
            <person name="Liu Y."/>
            <person name="Shao Z."/>
        </authorList>
    </citation>
    <scope>NUCLEOTIDE SEQUENCE [LARGE SCALE GENOMIC DNA]</scope>
    <source>
        <strain evidence="3 4">CAU 1312</strain>
    </source>
</reference>
<comment type="caution">
    <text evidence="3">The sequence shown here is derived from an EMBL/GenBank/DDBJ whole genome shotgun (WGS) entry which is preliminary data.</text>
</comment>
<feature type="chain" id="PRO_5013037055" evidence="1">
    <location>
        <begin position="20"/>
        <end position="432"/>
    </location>
</feature>
<dbReference type="Proteomes" id="UP000243507">
    <property type="component" value="Unassembled WGS sequence"/>
</dbReference>
<evidence type="ECO:0000256" key="1">
    <source>
        <dbReference type="SAM" id="SignalP"/>
    </source>
</evidence>
<feature type="domain" description="Peptidase M16 C-terminal" evidence="2">
    <location>
        <begin position="186"/>
        <end position="360"/>
    </location>
</feature>
<evidence type="ECO:0000313" key="3">
    <source>
        <dbReference type="EMBL" id="PCD76464.1"/>
    </source>
</evidence>
<dbReference type="Pfam" id="PF05193">
    <property type="entry name" value="Peptidase_M16_C"/>
    <property type="match status" value="1"/>
</dbReference>
<dbReference type="InterPro" id="IPR011249">
    <property type="entry name" value="Metalloenz_LuxS/M16"/>
</dbReference>
<keyword evidence="4" id="KW-1185">Reference proteome</keyword>
<dbReference type="PANTHER" id="PTHR11851">
    <property type="entry name" value="METALLOPROTEASE"/>
    <property type="match status" value="1"/>
</dbReference>
<sequence length="432" mass="46537">MRILFALLAALLFSLPARALEIQEVTSPGGLRAWLVETHDIPFTALEISFRGGASLDAPGKRGAINLMTATLEEGAGTMDAQGFAEATEALAAQFRFNVGDDTLDISARFLTENRDASVALLREALVNPRFDQTAIDRVRAQVLSIIASEAQDPNDIAGETFGKMVYGEHPYASSINGTAESVRALTREDMFEAKSRVMARDRVVISAVGDISAAELGPLLDSLLGELPETGAPMPEHVTPRLDGRVKVVEYDSPQSVVMFAGPGLKMDDPDFFAAYVLNQILGAGGFSSRLMDELREKRGLTYGVYTYLVPKDYAELWMGSFSASNEKVPEAIALVKAEWAKAATGAVTEAELRDAKTYLTGAYPLRFDGNGQIAGILTGMQMSGLPIDYIESRNEKVEAVSAEDVARVAKRLLSAESLTFTVVGKPEGLE</sequence>
<proteinExistence type="predicted"/>
<dbReference type="OrthoDB" id="9811314at2"/>
<protein>
    <submittedName>
        <fullName evidence="3">Peptidase M16</fullName>
    </submittedName>
</protein>